<sequence length="382" mass="40361">MFQSIVSQARSTTTSLTTNFTNEHIEAVQAERDFFREKYASQMNEMEFLRNQLKESQRMVEKLRGQILEMESGSGGGVSGGVSAQVGASSGGSAKKEKQTIETNGSSSTSVTSMTCGDNDSPHLSPVSADAEGDNASGEGDAADGVKNDATAPSSSSSSTNEASNVENGVRDLHIKTANSIDVDEQSTNEDESTNSAQGEEEEEETADDIRAKAERMLLWANYQSTRQRSTTPISSSVTSTAGGGDGGFDEGSIRSKTGSFQASSVHSPSNNNDVSAADYNVKEGEKDSTYNLVSSIPASLNNRSLLDEDDASSLGSSSSRNDKSARSNQAMTGMGGGDVGNASGRGKMGKLFHKLKDVIDPSFDDEDYSDEESVDQRSLDS</sequence>
<organism evidence="3 4">
    <name type="scientific">Thalassiosira pseudonana</name>
    <name type="common">Marine diatom</name>
    <name type="synonym">Cyclotella nana</name>
    <dbReference type="NCBI Taxonomy" id="35128"/>
    <lineage>
        <taxon>Eukaryota</taxon>
        <taxon>Sar</taxon>
        <taxon>Stramenopiles</taxon>
        <taxon>Ochrophyta</taxon>
        <taxon>Bacillariophyta</taxon>
        <taxon>Coscinodiscophyceae</taxon>
        <taxon>Thalassiosirophycidae</taxon>
        <taxon>Thalassiosirales</taxon>
        <taxon>Thalassiosiraceae</taxon>
        <taxon>Thalassiosira</taxon>
    </lineage>
</organism>
<dbReference type="GeneID" id="7446589"/>
<reference evidence="3 4" key="2">
    <citation type="journal article" date="2008" name="Nature">
        <title>The Phaeodactylum genome reveals the evolutionary history of diatom genomes.</title>
        <authorList>
            <person name="Bowler C."/>
            <person name="Allen A.E."/>
            <person name="Badger J.H."/>
            <person name="Grimwood J."/>
            <person name="Jabbari K."/>
            <person name="Kuo A."/>
            <person name="Maheswari U."/>
            <person name="Martens C."/>
            <person name="Maumus F."/>
            <person name="Otillar R.P."/>
            <person name="Rayko E."/>
            <person name="Salamov A."/>
            <person name="Vandepoele K."/>
            <person name="Beszteri B."/>
            <person name="Gruber A."/>
            <person name="Heijde M."/>
            <person name="Katinka M."/>
            <person name="Mock T."/>
            <person name="Valentin K."/>
            <person name="Verret F."/>
            <person name="Berges J.A."/>
            <person name="Brownlee C."/>
            <person name="Cadoret J.P."/>
            <person name="Chiovitti A."/>
            <person name="Choi C.J."/>
            <person name="Coesel S."/>
            <person name="De Martino A."/>
            <person name="Detter J.C."/>
            <person name="Durkin C."/>
            <person name="Falciatore A."/>
            <person name="Fournet J."/>
            <person name="Haruta M."/>
            <person name="Huysman M.J."/>
            <person name="Jenkins B.D."/>
            <person name="Jiroutova K."/>
            <person name="Jorgensen R.E."/>
            <person name="Joubert Y."/>
            <person name="Kaplan A."/>
            <person name="Kroger N."/>
            <person name="Kroth P.G."/>
            <person name="La Roche J."/>
            <person name="Lindquist E."/>
            <person name="Lommer M."/>
            <person name="Martin-Jezequel V."/>
            <person name="Lopez P.J."/>
            <person name="Lucas S."/>
            <person name="Mangogna M."/>
            <person name="McGinnis K."/>
            <person name="Medlin L.K."/>
            <person name="Montsant A."/>
            <person name="Oudot-Le Secq M.P."/>
            <person name="Napoli C."/>
            <person name="Obornik M."/>
            <person name="Parker M.S."/>
            <person name="Petit J.L."/>
            <person name="Porcel B.M."/>
            <person name="Poulsen N."/>
            <person name="Robison M."/>
            <person name="Rychlewski L."/>
            <person name="Rynearson T.A."/>
            <person name="Schmutz J."/>
            <person name="Shapiro H."/>
            <person name="Siaut M."/>
            <person name="Stanley M."/>
            <person name="Sussman M.R."/>
            <person name="Taylor A.R."/>
            <person name="Vardi A."/>
            <person name="von Dassow P."/>
            <person name="Vyverman W."/>
            <person name="Willis A."/>
            <person name="Wyrwicz L.S."/>
            <person name="Rokhsar D.S."/>
            <person name="Weissenbach J."/>
            <person name="Armbrust E.V."/>
            <person name="Green B.R."/>
            <person name="Van de Peer Y."/>
            <person name="Grigoriev I.V."/>
        </authorList>
    </citation>
    <scope>NUCLEOTIDE SEQUENCE [LARGE SCALE GENOMIC DNA]</scope>
    <source>
        <strain evidence="3 4">CCMP1335</strain>
    </source>
</reference>
<dbReference type="RefSeq" id="XP_002296015.1">
    <property type="nucleotide sequence ID" value="XM_002295979.1"/>
</dbReference>
<feature type="compositionally biased region" description="Acidic residues" evidence="2">
    <location>
        <begin position="182"/>
        <end position="207"/>
    </location>
</feature>
<evidence type="ECO:0000256" key="1">
    <source>
        <dbReference type="SAM" id="Coils"/>
    </source>
</evidence>
<feature type="region of interest" description="Disordered" evidence="2">
    <location>
        <begin position="300"/>
        <end position="348"/>
    </location>
</feature>
<dbReference type="EMBL" id="CP001160">
    <property type="protein sequence ID" value="ACI64732.1"/>
    <property type="molecule type" value="Genomic_DNA"/>
</dbReference>
<feature type="compositionally biased region" description="Low complexity" evidence="2">
    <location>
        <begin position="81"/>
        <end position="93"/>
    </location>
</feature>
<dbReference type="PaxDb" id="35128-Thaps6640"/>
<dbReference type="KEGG" id="tps:THAPS_6640"/>
<keyword evidence="4" id="KW-1185">Reference proteome</keyword>
<accession>B5YP33</accession>
<evidence type="ECO:0000313" key="3">
    <source>
        <dbReference type="EMBL" id="ACI64732.1"/>
    </source>
</evidence>
<feature type="compositionally biased region" description="Acidic residues" evidence="2">
    <location>
        <begin position="363"/>
        <end position="374"/>
    </location>
</feature>
<feature type="compositionally biased region" description="Polar residues" evidence="2">
    <location>
        <begin position="101"/>
        <end position="118"/>
    </location>
</feature>
<evidence type="ECO:0000256" key="2">
    <source>
        <dbReference type="SAM" id="MobiDB-lite"/>
    </source>
</evidence>
<evidence type="ECO:0000313" key="4">
    <source>
        <dbReference type="Proteomes" id="UP000001449"/>
    </source>
</evidence>
<proteinExistence type="predicted"/>
<feature type="region of interest" description="Disordered" evidence="2">
    <location>
        <begin position="361"/>
        <end position="382"/>
    </location>
</feature>
<protein>
    <submittedName>
        <fullName evidence="3">Uncharacterized protein</fullName>
    </submittedName>
</protein>
<dbReference type="HOGENOM" id="CLU_724613_0_0_1"/>
<feature type="compositionally biased region" description="Polar residues" evidence="2">
    <location>
        <begin position="255"/>
        <end position="275"/>
    </location>
</feature>
<keyword evidence="1" id="KW-0175">Coiled coil</keyword>
<feature type="compositionally biased region" description="Low complexity" evidence="2">
    <location>
        <begin position="230"/>
        <end position="241"/>
    </location>
</feature>
<dbReference type="AlphaFoldDB" id="B5YP33"/>
<feature type="region of interest" description="Disordered" evidence="2">
    <location>
        <begin position="71"/>
        <end position="283"/>
    </location>
</feature>
<dbReference type="InParanoid" id="B5YP33"/>
<dbReference type="eggNOG" id="ENOG502QZF7">
    <property type="taxonomic scope" value="Eukaryota"/>
</dbReference>
<reference evidence="3 4" key="1">
    <citation type="journal article" date="2004" name="Science">
        <title>The genome of the diatom Thalassiosira pseudonana: ecology, evolution, and metabolism.</title>
        <authorList>
            <person name="Armbrust E.V."/>
            <person name="Berges J.A."/>
            <person name="Bowler C."/>
            <person name="Green B.R."/>
            <person name="Martinez D."/>
            <person name="Putnam N.H."/>
            <person name="Zhou S."/>
            <person name="Allen A.E."/>
            <person name="Apt K.E."/>
            <person name="Bechner M."/>
            <person name="Brzezinski M.A."/>
            <person name="Chaal B.K."/>
            <person name="Chiovitti A."/>
            <person name="Davis A.K."/>
            <person name="Demarest M.S."/>
            <person name="Detter J.C."/>
            <person name="Glavina T."/>
            <person name="Goodstein D."/>
            <person name="Hadi M.Z."/>
            <person name="Hellsten U."/>
            <person name="Hildebrand M."/>
            <person name="Jenkins B.D."/>
            <person name="Jurka J."/>
            <person name="Kapitonov V.V."/>
            <person name="Kroger N."/>
            <person name="Lau W.W."/>
            <person name="Lane T.W."/>
            <person name="Larimer F.W."/>
            <person name="Lippmeier J.C."/>
            <person name="Lucas S."/>
            <person name="Medina M."/>
            <person name="Montsant A."/>
            <person name="Obornik M."/>
            <person name="Parker M.S."/>
            <person name="Palenik B."/>
            <person name="Pazour G.J."/>
            <person name="Richardson P.M."/>
            <person name="Rynearson T.A."/>
            <person name="Saito M.A."/>
            <person name="Schwartz D.C."/>
            <person name="Thamatrakoln K."/>
            <person name="Valentin K."/>
            <person name="Vardi A."/>
            <person name="Wilkerson F.P."/>
            <person name="Rokhsar D.S."/>
        </authorList>
    </citation>
    <scope>NUCLEOTIDE SEQUENCE [LARGE SCALE GENOMIC DNA]</scope>
    <source>
        <strain evidence="3 4">CCMP1335</strain>
    </source>
</reference>
<name>B5YP33_THAPS</name>
<dbReference type="Proteomes" id="UP000001449">
    <property type="component" value="Chromosome 7"/>
</dbReference>
<gene>
    <name evidence="3" type="ORF">THAPS_6640</name>
</gene>
<feature type="coiled-coil region" evidence="1">
    <location>
        <begin position="25"/>
        <end position="66"/>
    </location>
</feature>